<organism evidence="2">
    <name type="scientific">Brachypodium distachyon</name>
    <name type="common">Purple false brome</name>
    <name type="synonym">Trachynia distachya</name>
    <dbReference type="NCBI Taxonomy" id="15368"/>
    <lineage>
        <taxon>Eukaryota</taxon>
        <taxon>Viridiplantae</taxon>
        <taxon>Streptophyta</taxon>
        <taxon>Embryophyta</taxon>
        <taxon>Tracheophyta</taxon>
        <taxon>Spermatophyta</taxon>
        <taxon>Magnoliopsida</taxon>
        <taxon>Liliopsida</taxon>
        <taxon>Poales</taxon>
        <taxon>Poaceae</taxon>
        <taxon>BOP clade</taxon>
        <taxon>Pooideae</taxon>
        <taxon>Stipodae</taxon>
        <taxon>Brachypodieae</taxon>
        <taxon>Brachypodium</taxon>
    </lineage>
</organism>
<dbReference type="Gramene" id="KQJ87361">
    <property type="protein sequence ID" value="KQJ87361"/>
    <property type="gene ID" value="BRADI_4g10525v3"/>
</dbReference>
<feature type="region of interest" description="Disordered" evidence="1">
    <location>
        <begin position="230"/>
        <end position="288"/>
    </location>
</feature>
<gene>
    <name evidence="2" type="ORF">BRADI_4g10525v3</name>
</gene>
<dbReference type="InParanoid" id="A0A0Q3PDQ1"/>
<feature type="region of interest" description="Disordered" evidence="1">
    <location>
        <begin position="322"/>
        <end position="343"/>
    </location>
</feature>
<dbReference type="ExpressionAtlas" id="A0A0Q3PDQ1">
    <property type="expression patterns" value="baseline"/>
</dbReference>
<dbReference type="EMBL" id="CM000883">
    <property type="protein sequence ID" value="KQJ87361.2"/>
    <property type="molecule type" value="Genomic_DNA"/>
</dbReference>
<name>A0A0Q3PDQ1_BRADI</name>
<feature type="compositionally biased region" description="Low complexity" evidence="1">
    <location>
        <begin position="202"/>
        <end position="211"/>
    </location>
</feature>
<dbReference type="AlphaFoldDB" id="A0A0Q3PDQ1"/>
<dbReference type="Proteomes" id="UP000008810">
    <property type="component" value="Chromosome 4"/>
</dbReference>
<reference evidence="3" key="3">
    <citation type="submission" date="2018-08" db="UniProtKB">
        <authorList>
            <consortium name="EnsemblPlants"/>
        </authorList>
    </citation>
    <scope>IDENTIFICATION</scope>
    <source>
        <strain evidence="3">cv. Bd21</strain>
    </source>
</reference>
<dbReference type="EnsemblPlants" id="KQJ87361">
    <property type="protein sequence ID" value="KQJ87361"/>
    <property type="gene ID" value="BRADI_4g10525v3"/>
</dbReference>
<feature type="compositionally biased region" description="Polar residues" evidence="1">
    <location>
        <begin position="415"/>
        <end position="426"/>
    </location>
</feature>
<keyword evidence="4" id="KW-1185">Reference proteome</keyword>
<sequence length="503" mass="54902">ARGKDHVQYPVPDTLVQLTKLIRHLAGVEAAGDGAVLLALHDGLERPVERIVEPVERGCHRLVERIVRPGKPRCRQEGGPAGRRGTGSLISGARALAQRGRPAESLSWGWVAEAVGAWRAGERGRGTGAEEKRADEAVDQFLPPSEPGEAGRRDRRGGERWGGRRKSGHGEAGNDRTEATPQELSGRRRRRRGREQTPPSPVRSSSPVPTASSAAYRSAFLLLRAQLRRPPPCDLASSDPSTSLRPLHPLSGSRRQPYPSSYSSGIELQASEDSSSTGGGCMGKEGSRRRGLVAGGAEGAGIAGWMSTSQWVQRGWSALSCGGGRRMRRRPAKPQSSVEKQPLVPHACARHEPSVTAVRRIELNGGYRGAWHTVRDLSPFFRAPDFRRESPREGVPPSEGSGDSDRDKPLRGNWRITTTPQGSDPSWVSQCRELLGLVLSWRLTLRCLGAIRGCWWRRLQGNQVCHEDLGDGAWGWEIVVLWQLFRSEQSLGTGLSARGERLA</sequence>
<feature type="compositionally biased region" description="Basic and acidic residues" evidence="1">
    <location>
        <begin position="122"/>
        <end position="136"/>
    </location>
</feature>
<evidence type="ECO:0000313" key="4">
    <source>
        <dbReference type="Proteomes" id="UP000008810"/>
    </source>
</evidence>
<accession>A0A0Q3PDQ1</accession>
<feature type="region of interest" description="Disordered" evidence="1">
    <location>
        <begin position="122"/>
        <end position="211"/>
    </location>
</feature>
<proteinExistence type="predicted"/>
<evidence type="ECO:0000313" key="2">
    <source>
        <dbReference type="EMBL" id="KQJ87361.2"/>
    </source>
</evidence>
<evidence type="ECO:0000256" key="1">
    <source>
        <dbReference type="SAM" id="MobiDB-lite"/>
    </source>
</evidence>
<reference evidence="2" key="2">
    <citation type="submission" date="2017-06" db="EMBL/GenBank/DDBJ databases">
        <title>WGS assembly of Brachypodium distachyon.</title>
        <authorList>
            <consortium name="The International Brachypodium Initiative"/>
            <person name="Lucas S."/>
            <person name="Harmon-Smith M."/>
            <person name="Lail K."/>
            <person name="Tice H."/>
            <person name="Grimwood J."/>
            <person name="Bruce D."/>
            <person name="Barry K."/>
            <person name="Shu S."/>
            <person name="Lindquist E."/>
            <person name="Wang M."/>
            <person name="Pitluck S."/>
            <person name="Vogel J.P."/>
            <person name="Garvin D.F."/>
            <person name="Mockler T.C."/>
            <person name="Schmutz J."/>
            <person name="Rokhsar D."/>
            <person name="Bevan M.W."/>
        </authorList>
    </citation>
    <scope>NUCLEOTIDE SEQUENCE</scope>
    <source>
        <strain evidence="2">Bd21</strain>
    </source>
</reference>
<feature type="non-terminal residue" evidence="2">
    <location>
        <position position="1"/>
    </location>
</feature>
<feature type="region of interest" description="Disordered" evidence="1">
    <location>
        <begin position="386"/>
        <end position="426"/>
    </location>
</feature>
<feature type="compositionally biased region" description="Basic and acidic residues" evidence="1">
    <location>
        <begin position="149"/>
        <end position="178"/>
    </location>
</feature>
<feature type="compositionally biased region" description="Low complexity" evidence="1">
    <location>
        <begin position="251"/>
        <end position="265"/>
    </location>
</feature>
<evidence type="ECO:0000313" key="3">
    <source>
        <dbReference type="EnsemblPlants" id="KQJ87361"/>
    </source>
</evidence>
<protein>
    <submittedName>
        <fullName evidence="2 3">Uncharacterized protein</fullName>
    </submittedName>
</protein>
<reference evidence="2 3" key="1">
    <citation type="journal article" date="2010" name="Nature">
        <title>Genome sequencing and analysis of the model grass Brachypodium distachyon.</title>
        <authorList>
            <consortium name="International Brachypodium Initiative"/>
        </authorList>
    </citation>
    <scope>NUCLEOTIDE SEQUENCE [LARGE SCALE GENOMIC DNA]</scope>
    <source>
        <strain evidence="2 3">Bd21</strain>
    </source>
</reference>